<dbReference type="InterPro" id="IPR039523">
    <property type="entry name" value="RimK-rel_E_lig_ATP-grasp"/>
</dbReference>
<dbReference type="EMBL" id="MPZS01000003">
    <property type="protein sequence ID" value="OOY11248.1"/>
    <property type="molecule type" value="Genomic_DNA"/>
</dbReference>
<comment type="caution">
    <text evidence="2">The sequence shown here is derived from an EMBL/GenBank/DDBJ whole genome shotgun (WGS) entry which is preliminary data.</text>
</comment>
<protein>
    <recommendedName>
        <fullName evidence="1">Alpha-L-glutamate ligase-related protein ATP-grasp domain-containing protein</fullName>
    </recommendedName>
</protein>
<proteinExistence type="predicted"/>
<evidence type="ECO:0000313" key="3">
    <source>
        <dbReference type="Proteomes" id="UP000242224"/>
    </source>
</evidence>
<sequence length="346" mass="37658">MRAGLKPVAKAAIASLTLNELRWRKRREAEAGLRVLAANGRKISEAARRRAREEAKQKFGHERHAPWLMLYAAARGDYLEGWLPESFYAENLMPQVNGIAHHLSRVQATNPVFFDSPAICDLLYLINGRILTPQKVAIEPSAALERLRAGGETLVFKADHSAFGKGVRSVAVKDLDAATLYGFGNGVFQPLLRPHPELARFGSPALATLRVATVLAQTGAPLIRSSYLKIGQPGQAHVLARDQLRVAVDPESGELAAEGFHADWRPATGAQGAGPFAGHRVPAISEAVQTALHLHRQLPLARFICWDFAIDEAERVRLLEWEGGVVSFAEATQGPCFQGLGWPGLA</sequence>
<dbReference type="RefSeq" id="WP_078575040.1">
    <property type="nucleotide sequence ID" value="NZ_MPZS01000003.1"/>
</dbReference>
<evidence type="ECO:0000313" key="2">
    <source>
        <dbReference type="EMBL" id="OOY11248.1"/>
    </source>
</evidence>
<dbReference type="Proteomes" id="UP000242224">
    <property type="component" value="Unassembled WGS sequence"/>
</dbReference>
<feature type="domain" description="Alpha-L-glutamate ligase-related protein ATP-grasp" evidence="1">
    <location>
        <begin position="186"/>
        <end position="321"/>
    </location>
</feature>
<reference evidence="2 3" key="1">
    <citation type="submission" date="2016-11" db="EMBL/GenBank/DDBJ databases">
        <title>A multilocus sequence analysis scheme for characterization of bacteria in the genus Thioclava.</title>
        <authorList>
            <person name="Liu Y."/>
            <person name="Shao Z."/>
        </authorList>
    </citation>
    <scope>NUCLEOTIDE SEQUENCE [LARGE SCALE GENOMIC DNA]</scope>
    <source>
        <strain evidence="2 3">11.10-0-13</strain>
    </source>
</reference>
<name>A0ABX3MI89_9RHOB</name>
<gene>
    <name evidence="2" type="ORF">BMG00_16095</name>
</gene>
<evidence type="ECO:0000259" key="1">
    <source>
        <dbReference type="Pfam" id="PF14397"/>
    </source>
</evidence>
<organism evidence="2 3">
    <name type="scientific">Thioclava marina</name>
    <dbReference type="NCBI Taxonomy" id="1915077"/>
    <lineage>
        <taxon>Bacteria</taxon>
        <taxon>Pseudomonadati</taxon>
        <taxon>Pseudomonadota</taxon>
        <taxon>Alphaproteobacteria</taxon>
        <taxon>Rhodobacterales</taxon>
        <taxon>Paracoccaceae</taxon>
        <taxon>Thioclava</taxon>
    </lineage>
</organism>
<dbReference type="Pfam" id="PF14397">
    <property type="entry name" value="ATPgrasp_ST"/>
    <property type="match status" value="1"/>
</dbReference>
<keyword evidence="3" id="KW-1185">Reference proteome</keyword>
<accession>A0ABX3MI89</accession>